<proteinExistence type="predicted"/>
<feature type="transmembrane region" description="Helical" evidence="2">
    <location>
        <begin position="867"/>
        <end position="886"/>
    </location>
</feature>
<dbReference type="Proteomes" id="UP000654922">
    <property type="component" value="Unassembled WGS sequence"/>
</dbReference>
<evidence type="ECO:0000256" key="1">
    <source>
        <dbReference type="SAM" id="MobiDB-lite"/>
    </source>
</evidence>
<feature type="domain" description="Peptidase C14 caspase" evidence="3">
    <location>
        <begin position="4"/>
        <end position="286"/>
    </location>
</feature>
<dbReference type="AlphaFoldDB" id="A0A8H6Q3A3"/>
<evidence type="ECO:0000256" key="2">
    <source>
        <dbReference type="SAM" id="Phobius"/>
    </source>
</evidence>
<feature type="domain" description="DUF6594" evidence="4">
    <location>
        <begin position="662"/>
        <end position="900"/>
    </location>
</feature>
<evidence type="ECO:0008006" key="7">
    <source>
        <dbReference type="Google" id="ProtNLM"/>
    </source>
</evidence>
<dbReference type="PANTHER" id="PTHR34502">
    <property type="entry name" value="DUF6594 DOMAIN-CONTAINING PROTEIN-RELATED"/>
    <property type="match status" value="1"/>
</dbReference>
<evidence type="ECO:0000259" key="3">
    <source>
        <dbReference type="Pfam" id="PF00656"/>
    </source>
</evidence>
<feature type="transmembrane region" description="Helical" evidence="2">
    <location>
        <begin position="835"/>
        <end position="855"/>
    </location>
</feature>
<keyword evidence="2" id="KW-0472">Membrane</keyword>
<dbReference type="GO" id="GO:0006508">
    <property type="term" value="P:proteolysis"/>
    <property type="evidence" value="ECO:0007669"/>
    <property type="project" value="InterPro"/>
</dbReference>
<dbReference type="OrthoDB" id="3223806at2759"/>
<evidence type="ECO:0000313" key="5">
    <source>
        <dbReference type="EMBL" id="KAF7165701.1"/>
    </source>
</evidence>
<sequence>MPDRWAILIGINGYATKPLRGCVNDVNLMKAYLEASSSPVKVAALTATPATDPGSSPLQEEHDLWPTLSNLRRSVDQILALAVPGNFVYIHFSGHGTRFPRPPRLKYGKKSGGDVGLLFLNDSATACDELRGLALANTLKRMTDRGLVVMLTLDCCFSGDVYRQHEHADGSIRSMEHESALDIPAELEVNGSGESRQHYSLRDAQALPNWLVKPEGYLVITACGPHEIAGEVTLNGLSYGVLSYHLHDILTSLLARASQVSVHTIYNALVSMVHQRMAKQTPMLYGSNGAFFFGEVLHGGHVTSISATYSNQQLVLEAGHAHGVNLGDEYILSPFWAGENVNGSVQDETFRARVMFVGLITSIVELLDITMSTATASHWKAQLVSRQASTLVGLMRSISRPSDLGTALQQLPSNCVSGSPRTSADRCGLYIQFDMNRGYELLDADQKALPLPPIQQWDPLIKAVDHITTFSYYKAIEPPSHDSDFQSLFEISLRNEQNAKYNMEGVVDVVDQEELTLTVKNLSQTVTLYVTVLNFTPSWQIQYLSGEEGGTCFDAVPPADPALHFTGTTEMAFAMAVPEHLRSSGCCDDIIRIIVTNTPTSFDSLLLPKLSSILEQTTRGGISQLEMTRSPEPDVGHKDEAIKPSRQASRATHIEDYPLGRPRYAALIASHESFQVYRQFSYLRTRLLLDKQDRLAKLEDKLRDIDQNEQHPLFLSSSRLDRNEARKAVLADIDSALADYGTPQERDIGNLRNWIEGNPCLARHYPEYITQTRHHGDLLALCTSPDSAPGLVELWIKDFLKTYSAAPCWLPKKMCSSISSDAHILIYHGRVLGQIARAAIALLLLVFLLVPVVVCHSFGAGRETASLVVIVVSTVLFLCMMSWLARAKTVDLAIVGSAWVSSQSLCILDISVRSLVGRLLMAPWL</sequence>
<dbReference type="GO" id="GO:0004197">
    <property type="term" value="F:cysteine-type endopeptidase activity"/>
    <property type="evidence" value="ECO:0007669"/>
    <property type="project" value="InterPro"/>
</dbReference>
<feature type="region of interest" description="Disordered" evidence="1">
    <location>
        <begin position="626"/>
        <end position="653"/>
    </location>
</feature>
<comment type="caution">
    <text evidence="5">The sequence shown here is derived from an EMBL/GenBank/DDBJ whole genome shotgun (WGS) entry which is preliminary data.</text>
</comment>
<gene>
    <name evidence="5" type="ORF">CNMCM5623_009801</name>
</gene>
<dbReference type="PANTHER" id="PTHR34502:SF3">
    <property type="entry name" value="DUF6594 DOMAIN-CONTAINING PROTEIN"/>
    <property type="match status" value="1"/>
</dbReference>
<protein>
    <recommendedName>
        <fullName evidence="7">Caspase domain-containing protein</fullName>
    </recommendedName>
</protein>
<feature type="compositionally biased region" description="Basic and acidic residues" evidence="1">
    <location>
        <begin position="629"/>
        <end position="643"/>
    </location>
</feature>
<organism evidence="5 6">
    <name type="scientific">Aspergillus felis</name>
    <dbReference type="NCBI Taxonomy" id="1287682"/>
    <lineage>
        <taxon>Eukaryota</taxon>
        <taxon>Fungi</taxon>
        <taxon>Dikarya</taxon>
        <taxon>Ascomycota</taxon>
        <taxon>Pezizomycotina</taxon>
        <taxon>Eurotiomycetes</taxon>
        <taxon>Eurotiomycetidae</taxon>
        <taxon>Eurotiales</taxon>
        <taxon>Aspergillaceae</taxon>
        <taxon>Aspergillus</taxon>
        <taxon>Aspergillus subgen. Fumigati</taxon>
    </lineage>
</organism>
<dbReference type="Pfam" id="PF00656">
    <property type="entry name" value="Peptidase_C14"/>
    <property type="match status" value="1"/>
</dbReference>
<dbReference type="InterPro" id="IPR011600">
    <property type="entry name" value="Pept_C14_caspase"/>
</dbReference>
<dbReference type="EMBL" id="JACBAE010001314">
    <property type="protein sequence ID" value="KAF7165701.1"/>
    <property type="molecule type" value="Genomic_DNA"/>
</dbReference>
<evidence type="ECO:0000259" key="4">
    <source>
        <dbReference type="Pfam" id="PF20237"/>
    </source>
</evidence>
<name>A0A8H6Q3A3_9EURO</name>
<reference evidence="5" key="1">
    <citation type="submission" date="2020-06" db="EMBL/GenBank/DDBJ databases">
        <title>Draft genome sequences of strains closely related to Aspergillus parafelis and Aspergillus hiratsukae.</title>
        <authorList>
            <person name="Dos Santos R.A.C."/>
            <person name="Rivero-Menendez O."/>
            <person name="Steenwyk J.L."/>
            <person name="Mead M.E."/>
            <person name="Goldman G.H."/>
            <person name="Alastruey-Izquierdo A."/>
            <person name="Rokas A."/>
        </authorList>
    </citation>
    <scope>NUCLEOTIDE SEQUENCE</scope>
    <source>
        <strain evidence="5">CNM-CM5623</strain>
    </source>
</reference>
<dbReference type="Gene3D" id="3.40.50.1460">
    <property type="match status" value="1"/>
</dbReference>
<dbReference type="InterPro" id="IPR046529">
    <property type="entry name" value="DUF6594"/>
</dbReference>
<keyword evidence="2" id="KW-0812">Transmembrane</keyword>
<dbReference type="Pfam" id="PF20237">
    <property type="entry name" value="DUF6594"/>
    <property type="match status" value="1"/>
</dbReference>
<accession>A0A8H6Q3A3</accession>
<keyword evidence="2" id="KW-1133">Transmembrane helix</keyword>
<evidence type="ECO:0000313" key="6">
    <source>
        <dbReference type="Proteomes" id="UP000654922"/>
    </source>
</evidence>